<dbReference type="EMBL" id="KN836090">
    <property type="protein sequence ID" value="KIK32870.1"/>
    <property type="molecule type" value="Genomic_DNA"/>
</dbReference>
<feature type="non-terminal residue" evidence="2">
    <location>
        <position position="1"/>
    </location>
</feature>
<dbReference type="AlphaFoldDB" id="A0A0C9Z5W4"/>
<dbReference type="InterPro" id="IPR040898">
    <property type="entry name" value="CxC6"/>
</dbReference>
<evidence type="ECO:0000313" key="3">
    <source>
        <dbReference type="Proteomes" id="UP000054485"/>
    </source>
</evidence>
<sequence length="396" mass="44882">SRTSATNCARLYNIALRLGKEAPQDYPVRFVLTSDHVWDGFILLALLEDCERHRNLLIIPHGGNQNEPEHRISVVVIDSVTVGHACCAVFNCHVPLNNNRHRFCPTHRPVQDNLCSVIGCDNPIVKGCRTCSIKEHQDVEDVYDLRGQSRFQLQERLDRARVSHPDDALANDVDSSELVDPTNAEEEFELDDQGRVLPLDTRTGNTLAPAVAKKKKCVHAQFGRRWTFCQELLIAPCGLIGYRTTYYGAEGVASVAALIRHTYAHDEDLKPAHIFYDNNCHLAKHVKGDAYFEDIGLSVDVFHFQCKHSEKDTFCQENCNLAAFPELKGEGGKGWFFNSSIAEQTNAWFGGYHSICREMLVDKFNFLLDEMIIRRNRGTLHKLAEGGQTPRYWPRM</sequence>
<dbReference type="STRING" id="930992.A0A0C9Z5W4"/>
<evidence type="ECO:0000259" key="1">
    <source>
        <dbReference type="Pfam" id="PF18721"/>
    </source>
</evidence>
<protein>
    <recommendedName>
        <fullName evidence="1">CxC6 like cysteine cluster associated with KDZ domain-containing protein</fullName>
    </recommendedName>
</protein>
<gene>
    <name evidence="2" type="ORF">CY34DRAFT_100628</name>
</gene>
<accession>A0A0C9Z5W4</accession>
<proteinExistence type="predicted"/>
<name>A0A0C9Z5W4_9AGAM</name>
<dbReference type="Proteomes" id="UP000054485">
    <property type="component" value="Unassembled WGS sequence"/>
</dbReference>
<dbReference type="Pfam" id="PF18721">
    <property type="entry name" value="CxC6"/>
    <property type="match status" value="1"/>
</dbReference>
<reference evidence="3" key="2">
    <citation type="submission" date="2015-01" db="EMBL/GenBank/DDBJ databases">
        <title>Evolutionary Origins and Diversification of the Mycorrhizal Mutualists.</title>
        <authorList>
            <consortium name="DOE Joint Genome Institute"/>
            <consortium name="Mycorrhizal Genomics Consortium"/>
            <person name="Kohler A."/>
            <person name="Kuo A."/>
            <person name="Nagy L.G."/>
            <person name="Floudas D."/>
            <person name="Copeland A."/>
            <person name="Barry K.W."/>
            <person name="Cichocki N."/>
            <person name="Veneault-Fourrey C."/>
            <person name="LaButti K."/>
            <person name="Lindquist E.A."/>
            <person name="Lipzen A."/>
            <person name="Lundell T."/>
            <person name="Morin E."/>
            <person name="Murat C."/>
            <person name="Riley R."/>
            <person name="Ohm R."/>
            <person name="Sun H."/>
            <person name="Tunlid A."/>
            <person name="Henrissat B."/>
            <person name="Grigoriev I.V."/>
            <person name="Hibbett D.S."/>
            <person name="Martin F."/>
        </authorList>
    </citation>
    <scope>NUCLEOTIDE SEQUENCE [LARGE SCALE GENOMIC DNA]</scope>
    <source>
        <strain evidence="3">UH-Slu-Lm8-n1</strain>
    </source>
</reference>
<feature type="domain" description="CxC6 like cysteine cluster associated with KDZ" evidence="1">
    <location>
        <begin position="76"/>
        <end position="141"/>
    </location>
</feature>
<dbReference type="OrthoDB" id="2639189at2759"/>
<reference evidence="2 3" key="1">
    <citation type="submission" date="2014-04" db="EMBL/GenBank/DDBJ databases">
        <authorList>
            <consortium name="DOE Joint Genome Institute"/>
            <person name="Kuo A."/>
            <person name="Ruytinx J."/>
            <person name="Rineau F."/>
            <person name="Colpaert J."/>
            <person name="Kohler A."/>
            <person name="Nagy L.G."/>
            <person name="Floudas D."/>
            <person name="Copeland A."/>
            <person name="Barry K.W."/>
            <person name="Cichocki N."/>
            <person name="Veneault-Fourrey C."/>
            <person name="LaButti K."/>
            <person name="Lindquist E.A."/>
            <person name="Lipzen A."/>
            <person name="Lundell T."/>
            <person name="Morin E."/>
            <person name="Murat C."/>
            <person name="Sun H."/>
            <person name="Tunlid A."/>
            <person name="Henrissat B."/>
            <person name="Grigoriev I.V."/>
            <person name="Hibbett D.S."/>
            <person name="Martin F."/>
            <person name="Nordberg H.P."/>
            <person name="Cantor M.N."/>
            <person name="Hua S.X."/>
        </authorList>
    </citation>
    <scope>NUCLEOTIDE SEQUENCE [LARGE SCALE GENOMIC DNA]</scope>
    <source>
        <strain evidence="2 3">UH-Slu-Lm8-n1</strain>
    </source>
</reference>
<evidence type="ECO:0000313" key="2">
    <source>
        <dbReference type="EMBL" id="KIK32870.1"/>
    </source>
</evidence>
<dbReference type="HOGENOM" id="CLU_004966_1_0_1"/>
<dbReference type="InParanoid" id="A0A0C9Z5W4"/>
<organism evidence="2 3">
    <name type="scientific">Suillus luteus UH-Slu-Lm8-n1</name>
    <dbReference type="NCBI Taxonomy" id="930992"/>
    <lineage>
        <taxon>Eukaryota</taxon>
        <taxon>Fungi</taxon>
        <taxon>Dikarya</taxon>
        <taxon>Basidiomycota</taxon>
        <taxon>Agaricomycotina</taxon>
        <taxon>Agaricomycetes</taxon>
        <taxon>Agaricomycetidae</taxon>
        <taxon>Boletales</taxon>
        <taxon>Suillineae</taxon>
        <taxon>Suillaceae</taxon>
        <taxon>Suillus</taxon>
    </lineage>
</organism>
<feature type="non-terminal residue" evidence="2">
    <location>
        <position position="396"/>
    </location>
</feature>
<keyword evidence="3" id="KW-1185">Reference proteome</keyword>